<dbReference type="GO" id="GO:0003924">
    <property type="term" value="F:GTPase activity"/>
    <property type="evidence" value="ECO:0007669"/>
    <property type="project" value="TreeGrafter"/>
</dbReference>
<evidence type="ECO:0000256" key="5">
    <source>
        <dbReference type="SAM" id="Phobius"/>
    </source>
</evidence>
<sequence length="828" mass="93541">MVRRFESTVFLGSSPALTFTGPDKAEKHPNLSFPFQIICTEQRATMGNEMTRDFLRRQFEKFQRNLSQGSIHELADNYQKHLNEMQNLPLNIAVTGQAGAGKSSFVNAFRGVMDDDDEAAEVGTVKGTMVPKAYPHPSCPNIQIWDLPRFGTPMFKEAEYVQKVQFERYDVFIMVTADGFTKNDALLAKEIHKTGKKFYYVRSKIDISIEGEMRKKNFNMEKTLACIRRYSEDNLRMAGGPSARVFLISNGKADKYRYDFPLLRETMAAELPYYKKHISTMAAQFFSESELMMKKAEITSYIKKVALVSCACGVVPVPGLSMLCDIPILLDALKCICNAFGFDANSLRFLAIHTGKGFEELRSAVKKTPLANTINIGLVFSLLMTSSFAVTYHFLNTFLDDVMEDARNLRATLLEHKGGAKVHEPLQEATLATMGNEITRDFIWREFEEFRRDLSQGSIHELADNYQKHLNEMQNLPLNIAVTGQAGAGKSSFVNAFRGVMDGDDEAAETGAVEGTKEPKAYPHPSCPNILIWDFPGIGTPMFKEAEYVQKVQFERYDVFIMVTADRFTENDALLAKEIHKMGKKFYYVRSKIDISIEGEMRKKNFNMEKTLACIRDYCENSLRKAGGPSARVFLISNWKADKYDFPLLQETIIAELPNYQKQILTLAVHLFSENELMKKKELMKSYIKKVALVSCVCGMVRVPGLSMFCEIGILLDALKRICNAFGLDEQTLHFLALQTGKEYEELRSAIKKTPLVSTINKELVFSLLKKSALWVNVSIVEIAFTFIPVIGSVFGGASSYAITYYFLNSFLDDAMEDAQNVRAKLLE</sequence>
<dbReference type="InterPro" id="IPR030385">
    <property type="entry name" value="G_IRG_dom"/>
</dbReference>
<dbReference type="Ensembl" id="ENSPTXT00000022559.1">
    <property type="protein sequence ID" value="ENSPTXP00000021888.1"/>
    <property type="gene ID" value="ENSPTXG00000015113.1"/>
</dbReference>
<evidence type="ECO:0000259" key="6">
    <source>
        <dbReference type="PROSITE" id="PS51716"/>
    </source>
</evidence>
<keyword evidence="5" id="KW-0812">Transmembrane</keyword>
<dbReference type="SUPFAM" id="SSF52540">
    <property type="entry name" value="P-loop containing nucleoside triphosphate hydrolases"/>
    <property type="match status" value="2"/>
</dbReference>
<keyword evidence="4" id="KW-0342">GTP-binding</keyword>
<evidence type="ECO:0000256" key="1">
    <source>
        <dbReference type="ARBA" id="ARBA00005429"/>
    </source>
</evidence>
<accession>A0A670ZG65</accession>
<evidence type="ECO:0000256" key="4">
    <source>
        <dbReference type="ARBA" id="ARBA00023134"/>
    </source>
</evidence>
<feature type="transmembrane region" description="Helical" evidence="5">
    <location>
        <begin position="774"/>
        <end position="807"/>
    </location>
</feature>
<dbReference type="PROSITE" id="PS51716">
    <property type="entry name" value="G_IRG"/>
    <property type="match status" value="2"/>
</dbReference>
<dbReference type="FunFam" id="3.40.50.300:FF:000541">
    <property type="entry name" value="Immunity related GTPase M"/>
    <property type="match status" value="2"/>
</dbReference>
<dbReference type="GO" id="GO:0005525">
    <property type="term" value="F:GTP binding"/>
    <property type="evidence" value="ECO:0007669"/>
    <property type="project" value="UniProtKB-KW"/>
</dbReference>
<evidence type="ECO:0000256" key="2">
    <source>
        <dbReference type="ARBA" id="ARBA00022741"/>
    </source>
</evidence>
<dbReference type="AlphaFoldDB" id="A0A670ZG65"/>
<reference evidence="7" key="1">
    <citation type="submission" date="2025-08" db="UniProtKB">
        <authorList>
            <consortium name="Ensembl"/>
        </authorList>
    </citation>
    <scope>IDENTIFICATION</scope>
</reference>
<dbReference type="InterPro" id="IPR027417">
    <property type="entry name" value="P-loop_NTPase"/>
</dbReference>
<dbReference type="PANTHER" id="PTHR32341:SF17">
    <property type="entry name" value="IRG-TYPE G DOMAIN-CONTAINING PROTEIN"/>
    <property type="match status" value="1"/>
</dbReference>
<keyword evidence="8" id="KW-1185">Reference proteome</keyword>
<feature type="domain" description="IRG-type G" evidence="6">
    <location>
        <begin position="88"/>
        <end position="270"/>
    </location>
</feature>
<dbReference type="PANTHER" id="PTHR32341">
    <property type="entry name" value="INTERFERON-INDUCIBLE GTPASE"/>
    <property type="match status" value="1"/>
</dbReference>
<name>A0A670ZG65_PSETE</name>
<comment type="similarity">
    <text evidence="1">Belongs to the TRAFAC class dynamin-like GTPase superfamily. IRG family.</text>
</comment>
<reference evidence="7" key="2">
    <citation type="submission" date="2025-09" db="UniProtKB">
        <authorList>
            <consortium name="Ensembl"/>
        </authorList>
    </citation>
    <scope>IDENTIFICATION</scope>
</reference>
<dbReference type="GeneTree" id="ENSGT00950000183007"/>
<dbReference type="InterPro" id="IPR051515">
    <property type="entry name" value="IRG"/>
</dbReference>
<evidence type="ECO:0000313" key="7">
    <source>
        <dbReference type="Ensembl" id="ENSPTXP00000021888.1"/>
    </source>
</evidence>
<keyword evidence="5" id="KW-0472">Membrane</keyword>
<dbReference type="InterPro" id="IPR007743">
    <property type="entry name" value="Immunity-related_GTPase-like"/>
</dbReference>
<evidence type="ECO:0000313" key="8">
    <source>
        <dbReference type="Proteomes" id="UP000472273"/>
    </source>
</evidence>
<keyword evidence="2" id="KW-0547">Nucleotide-binding</keyword>
<dbReference type="Pfam" id="PF05049">
    <property type="entry name" value="IIGP"/>
    <property type="match status" value="2"/>
</dbReference>
<keyword evidence="5" id="KW-1133">Transmembrane helix</keyword>
<organism evidence="7 8">
    <name type="scientific">Pseudonaja textilis</name>
    <name type="common">Eastern brown snake</name>
    <dbReference type="NCBI Taxonomy" id="8673"/>
    <lineage>
        <taxon>Eukaryota</taxon>
        <taxon>Metazoa</taxon>
        <taxon>Chordata</taxon>
        <taxon>Craniata</taxon>
        <taxon>Vertebrata</taxon>
        <taxon>Euteleostomi</taxon>
        <taxon>Lepidosauria</taxon>
        <taxon>Squamata</taxon>
        <taxon>Bifurcata</taxon>
        <taxon>Unidentata</taxon>
        <taxon>Episquamata</taxon>
        <taxon>Toxicofera</taxon>
        <taxon>Serpentes</taxon>
        <taxon>Colubroidea</taxon>
        <taxon>Elapidae</taxon>
        <taxon>Hydrophiinae</taxon>
        <taxon>Pseudonaja</taxon>
    </lineage>
</organism>
<protein>
    <recommendedName>
        <fullName evidence="6">IRG-type G domain-containing protein</fullName>
    </recommendedName>
</protein>
<dbReference type="Gene3D" id="3.40.50.300">
    <property type="entry name" value="P-loop containing nucleotide triphosphate hydrolases"/>
    <property type="match status" value="2"/>
</dbReference>
<proteinExistence type="inferred from homology"/>
<dbReference type="Proteomes" id="UP000472273">
    <property type="component" value="Unplaced"/>
</dbReference>
<feature type="domain" description="IRG-type G" evidence="6">
    <location>
        <begin position="476"/>
        <end position="656"/>
    </location>
</feature>
<evidence type="ECO:0000256" key="3">
    <source>
        <dbReference type="ARBA" id="ARBA00022801"/>
    </source>
</evidence>
<keyword evidence="3" id="KW-0378">Hydrolase</keyword>
<dbReference type="GO" id="GO:0016020">
    <property type="term" value="C:membrane"/>
    <property type="evidence" value="ECO:0007669"/>
    <property type="project" value="InterPro"/>
</dbReference>